<sequence length="268" mass="28046">MNDDLTASEHTAIDHAHAAMIAAPDDDAIRLRFYERVADAELFLLLEDAPQEDQPVTPRIFPVEGDQFVLVFDREERLAAFAGAVPYVALSGRALAQMLSGSGLGLGLNLTVAPSEMLLPADAVGWLNDTLGAAPTETEGTPEEITPPYGLPDVLITALDQKLAITGGLARLAYLVGVSYTGGVKSHILAFVDHVPGAEGALAKLVSEALIFSGVEAGALDVAFFRPSDPACAALARHGLRFDLPEAQSLSAGPSAPGMDPSSPPKLR</sequence>
<keyword evidence="3" id="KW-1185">Reference proteome</keyword>
<name>A0A0N9ZJD5_9RHOB</name>
<evidence type="ECO:0000259" key="1">
    <source>
        <dbReference type="Pfam" id="PF07179"/>
    </source>
</evidence>
<dbReference type="STRING" id="1397108.IMCC12053_2870"/>
<reference evidence="3" key="1">
    <citation type="submission" date="2015-05" db="EMBL/GenBank/DDBJ databases">
        <authorList>
            <person name="Oh H.-M."/>
            <person name="Yang J.-A."/>
            <person name="Cho J.-C."/>
            <person name="Kang I."/>
        </authorList>
    </citation>
    <scope>NUCLEOTIDE SEQUENCE [LARGE SCALE GENOMIC DNA]</scope>
    <source>
        <strain evidence="3">IMCC 12053</strain>
    </source>
</reference>
<dbReference type="OrthoDB" id="7831317at2"/>
<evidence type="ECO:0000313" key="2">
    <source>
        <dbReference type="EMBL" id="ALI56817.1"/>
    </source>
</evidence>
<accession>A0A0N9ZJD5</accession>
<organism evidence="2 3">
    <name type="scientific">Celeribacter marinus</name>
    <dbReference type="NCBI Taxonomy" id="1397108"/>
    <lineage>
        <taxon>Bacteria</taxon>
        <taxon>Pseudomonadati</taxon>
        <taxon>Pseudomonadota</taxon>
        <taxon>Alphaproteobacteria</taxon>
        <taxon>Rhodobacterales</taxon>
        <taxon>Roseobacteraceae</taxon>
        <taxon>Celeribacter</taxon>
    </lineage>
</organism>
<dbReference type="KEGG" id="cmar:IMCC12053_2870"/>
<proteinExistence type="predicted"/>
<dbReference type="Pfam" id="PF07179">
    <property type="entry name" value="SseB"/>
    <property type="match status" value="1"/>
</dbReference>
<dbReference type="Proteomes" id="UP000064920">
    <property type="component" value="Chromosome"/>
</dbReference>
<dbReference type="RefSeq" id="WP_062220098.1">
    <property type="nucleotide sequence ID" value="NZ_CP012023.1"/>
</dbReference>
<dbReference type="AlphaFoldDB" id="A0A0N9ZJD5"/>
<feature type="domain" description="SseB protein N-terminal" evidence="1">
    <location>
        <begin position="19"/>
        <end position="125"/>
    </location>
</feature>
<evidence type="ECO:0000313" key="3">
    <source>
        <dbReference type="Proteomes" id="UP000064920"/>
    </source>
</evidence>
<dbReference type="InterPro" id="IPR009839">
    <property type="entry name" value="SseB_N"/>
</dbReference>
<dbReference type="PATRIC" id="fig|1397108.4.peg.2934"/>
<gene>
    <name evidence="2" type="ORF">IMCC12053_2870</name>
</gene>
<dbReference type="EMBL" id="CP012023">
    <property type="protein sequence ID" value="ALI56817.1"/>
    <property type="molecule type" value="Genomic_DNA"/>
</dbReference>
<protein>
    <recommendedName>
        <fullName evidence="1">SseB protein N-terminal domain-containing protein</fullName>
    </recommendedName>
</protein>